<evidence type="ECO:0000313" key="4">
    <source>
        <dbReference type="Proteomes" id="UP000006222"/>
    </source>
</evidence>
<gene>
    <name evidence="3" type="ORF">RBWH47_02575</name>
</gene>
<evidence type="ECO:0000259" key="1">
    <source>
        <dbReference type="Pfam" id="PF07619"/>
    </source>
</evidence>
<dbReference type="Proteomes" id="UP000006222">
    <property type="component" value="Unassembled WGS sequence"/>
</dbReference>
<evidence type="ECO:0000313" key="3">
    <source>
        <dbReference type="EMBL" id="EGF29060.1"/>
    </source>
</evidence>
<dbReference type="EMBL" id="AFAR01000056">
    <property type="protein sequence ID" value="EGF29060.1"/>
    <property type="molecule type" value="Genomic_DNA"/>
</dbReference>
<evidence type="ECO:0000259" key="2">
    <source>
        <dbReference type="Pfam" id="PF20407"/>
    </source>
</evidence>
<accession>F2AMU3</accession>
<dbReference type="PATRIC" id="fig|991778.3.peg.1051"/>
<comment type="caution">
    <text evidence="3">The sequence shown here is derived from an EMBL/GenBank/DDBJ whole genome shotgun (WGS) entry which is preliminary data.</text>
</comment>
<dbReference type="InterPro" id="IPR022660">
    <property type="entry name" value="DUF1581"/>
</dbReference>
<feature type="domain" description="DUF1581" evidence="1">
    <location>
        <begin position="441"/>
        <end position="526"/>
    </location>
</feature>
<dbReference type="AlphaFoldDB" id="F2AMU3"/>
<dbReference type="Pfam" id="PF07619">
    <property type="entry name" value="DUF1581"/>
    <property type="match status" value="1"/>
</dbReference>
<name>F2AMU3_RHOBT</name>
<protein>
    <submittedName>
        <fullName evidence="3">Uncharacterized protein</fullName>
    </submittedName>
</protein>
<feature type="domain" description="DUF1583" evidence="2">
    <location>
        <begin position="568"/>
        <end position="711"/>
    </location>
</feature>
<proteinExistence type="predicted"/>
<dbReference type="InterPro" id="IPR046518">
    <property type="entry name" value="DUF1583_N"/>
</dbReference>
<reference evidence="3 4" key="1">
    <citation type="journal article" date="2013" name="Mar. Genomics">
        <title>Expression of sulfatases in Rhodopirellula baltica and the diversity of sulfatases in the genus Rhodopirellula.</title>
        <authorList>
            <person name="Wegner C.E."/>
            <person name="Richter-Heitmann T."/>
            <person name="Klindworth A."/>
            <person name="Klockow C."/>
            <person name="Richter M."/>
            <person name="Achstetter T."/>
            <person name="Glockner F.O."/>
            <person name="Harder J."/>
        </authorList>
    </citation>
    <scope>NUCLEOTIDE SEQUENCE [LARGE SCALE GENOMIC DNA]</scope>
    <source>
        <strain evidence="3 4">WH47</strain>
    </source>
</reference>
<dbReference type="Pfam" id="PF20407">
    <property type="entry name" value="DUF1583_N"/>
    <property type="match status" value="1"/>
</dbReference>
<sequence length="727" mass="80103">MIHIPPRHFQMNSTMCSRQIKFALQWISLACVGVTAFLCVIICPSHCAAQDGLTRLTDLFGQASVAKSKPSYSELVLPALRDRNPEAALQKLDESASSLTISDMLYSDLPSAAAALNRALVQSSSDQQYEWLEEWTLPTEQRKRVRVLSTPVPTDAPPKVFARSIGERPRDNTFAVASVGPVEGFFCSGWTLVQAANELGRLPRLRITLEELHEQNVSGAEELLVLAQLLGSRGDLDMAKSFLEAQAALPDESTPLTSRDMTVAAIAAAAMLHDSTQAAAEAHLASLVDRAVDERSIGMRPFLRIAHAVAVQSHRGESPPATLFENPMKFWVPATVQTSKGIQRGQRDGMWLTHERHVLHVAGGTADVLFCRFPLTGEFDFICETQSGGSIGTDGGLVYGGLHFQATGRNTTLSVWDADSQQRVNRHSPFARTGSQPVFNRVSIRSTKQTSQFESNLHPIWFDDEIAQTSPWIGLRSSGTKRPVFRNVMLTGEPIIPRQVSLIAGDELRGWQSSFYDEVQPPFRNEIAGAVVEPSPEDTAPNARELDWQVQSGVLLGAAKENADEAEQPGLLQYQRPLLDGESIAYQFFFGEDASIVHPAVGRMAFLLEPTGMRVRWLTTGENDWTTLPMDNTALEPLSRRGPRSLPLKPEAYNDVRVELSDGKALVHLNEELVYQRDLEPGASTQFGLYRSSRGAPAKIQNVVMKGEWPETVPEEFFANPVATIDR</sequence>
<organism evidence="3 4">
    <name type="scientific">Rhodopirellula baltica WH47</name>
    <dbReference type="NCBI Taxonomy" id="991778"/>
    <lineage>
        <taxon>Bacteria</taxon>
        <taxon>Pseudomonadati</taxon>
        <taxon>Planctomycetota</taxon>
        <taxon>Planctomycetia</taxon>
        <taxon>Pirellulales</taxon>
        <taxon>Pirellulaceae</taxon>
        <taxon>Rhodopirellula</taxon>
    </lineage>
</organism>